<dbReference type="InterPro" id="IPR036397">
    <property type="entry name" value="RNaseH_sf"/>
</dbReference>
<evidence type="ECO:0000313" key="1">
    <source>
        <dbReference type="EMBL" id="GBP98210.1"/>
    </source>
</evidence>
<keyword evidence="2" id="KW-1185">Reference proteome</keyword>
<organism evidence="1 2">
    <name type="scientific">Eumeta variegata</name>
    <name type="common">Bagworm moth</name>
    <name type="synonym">Eumeta japonica</name>
    <dbReference type="NCBI Taxonomy" id="151549"/>
    <lineage>
        <taxon>Eukaryota</taxon>
        <taxon>Metazoa</taxon>
        <taxon>Ecdysozoa</taxon>
        <taxon>Arthropoda</taxon>
        <taxon>Hexapoda</taxon>
        <taxon>Insecta</taxon>
        <taxon>Pterygota</taxon>
        <taxon>Neoptera</taxon>
        <taxon>Endopterygota</taxon>
        <taxon>Lepidoptera</taxon>
        <taxon>Glossata</taxon>
        <taxon>Ditrysia</taxon>
        <taxon>Tineoidea</taxon>
        <taxon>Psychidae</taxon>
        <taxon>Oiketicinae</taxon>
        <taxon>Eumeta</taxon>
    </lineage>
</organism>
<dbReference type="GO" id="GO:0003676">
    <property type="term" value="F:nucleic acid binding"/>
    <property type="evidence" value="ECO:0007669"/>
    <property type="project" value="InterPro"/>
</dbReference>
<reference evidence="1 2" key="1">
    <citation type="journal article" date="2019" name="Commun. Biol.">
        <title>The bagworm genome reveals a unique fibroin gene that provides high tensile strength.</title>
        <authorList>
            <person name="Kono N."/>
            <person name="Nakamura H."/>
            <person name="Ohtoshi R."/>
            <person name="Tomita M."/>
            <person name="Numata K."/>
            <person name="Arakawa K."/>
        </authorList>
    </citation>
    <scope>NUCLEOTIDE SEQUENCE [LARGE SCALE GENOMIC DNA]</scope>
</reference>
<dbReference type="AlphaFoldDB" id="A0A4C2ADS1"/>
<gene>
    <name evidence="1" type="ORF">EVAR_70739_1</name>
</gene>
<evidence type="ECO:0000313" key="2">
    <source>
        <dbReference type="Proteomes" id="UP000299102"/>
    </source>
</evidence>
<evidence type="ECO:0008006" key="3">
    <source>
        <dbReference type="Google" id="ProtNLM"/>
    </source>
</evidence>
<dbReference type="OrthoDB" id="10017160at2759"/>
<proteinExistence type="predicted"/>
<dbReference type="Gene3D" id="3.30.420.10">
    <property type="entry name" value="Ribonuclease H-like superfamily/Ribonuclease H"/>
    <property type="match status" value="1"/>
</dbReference>
<dbReference type="EMBL" id="BGZK01003089">
    <property type="protein sequence ID" value="GBP98210.1"/>
    <property type="molecule type" value="Genomic_DNA"/>
</dbReference>
<protein>
    <recommendedName>
        <fullName evidence="3">Histone-lysine N-methyltransferase SETMAR</fullName>
    </recommendedName>
</protein>
<accession>A0A4C2ADS1</accession>
<dbReference type="Proteomes" id="UP000299102">
    <property type="component" value="Unassembled WGS sequence"/>
</dbReference>
<sequence length="103" mass="12182">MGILVTSSVMHNCGTLKQFIRQIPRCQTVIREARRPARDTESLLTSARIHQVQKYWLTHPPYSPDLARCDFYLFPKVKFRRNWFTDVEEVVDAYEKVIEITPK</sequence>
<comment type="caution">
    <text evidence="1">The sequence shown here is derived from an EMBL/GenBank/DDBJ whole genome shotgun (WGS) entry which is preliminary data.</text>
</comment>
<name>A0A4C2ADS1_EUMVA</name>